<dbReference type="RefSeq" id="WP_101309088.1">
    <property type="nucleotide sequence ID" value="NZ_MVDE01000007.1"/>
</dbReference>
<dbReference type="AlphaFoldDB" id="A0A2N3IBW8"/>
<protein>
    <recommendedName>
        <fullName evidence="3">CRISPR-associated protein Cas5</fullName>
    </recommendedName>
</protein>
<dbReference type="EMBL" id="MVDE01000007">
    <property type="protein sequence ID" value="PKQ67779.1"/>
    <property type="molecule type" value="Genomic_DNA"/>
</dbReference>
<reference evidence="1 2" key="1">
    <citation type="journal article" date="2017" name="Front. Microbiol.">
        <title>Labilibaculum manganireducens gen. nov., sp. nov. and Labilibaculum filiforme sp. nov., Novel Bacteroidetes Isolated from Subsurface Sediments of the Baltic Sea.</title>
        <authorList>
            <person name="Vandieken V."/>
            <person name="Marshall I.P."/>
            <person name="Niemann H."/>
            <person name="Engelen B."/>
            <person name="Cypionka H."/>
        </authorList>
    </citation>
    <scope>NUCLEOTIDE SEQUENCE [LARGE SCALE GENOMIC DNA]</scope>
    <source>
        <strain evidence="1 2">59.10-2M</strain>
    </source>
</reference>
<dbReference type="Proteomes" id="UP000233618">
    <property type="component" value="Unassembled WGS sequence"/>
</dbReference>
<gene>
    <name evidence="1" type="ORF">BZG01_06935</name>
</gene>
<comment type="caution">
    <text evidence="1">The sequence shown here is derived from an EMBL/GenBank/DDBJ whole genome shotgun (WGS) entry which is preliminary data.</text>
</comment>
<evidence type="ECO:0000313" key="1">
    <source>
        <dbReference type="EMBL" id="PKQ67779.1"/>
    </source>
</evidence>
<name>A0A2N3IBW8_9BACT</name>
<evidence type="ECO:0000313" key="2">
    <source>
        <dbReference type="Proteomes" id="UP000233618"/>
    </source>
</evidence>
<sequence>MEKIYVVKYTGPFGFIKPWTAVRDSETYSQQFLTPSIVAGIERKLFPELLHQNNGKDDGDIKKITGHRLSYKQISQQQEQTQPRGWNEKGRGTNKEYSRPYAILVRGVMLEPTLFLAFKNFADAEIASRQHICLCRNEDILYPTEEIIKVSKEEFDTDEELFAGFELVFEKDNKSFLVGYNRFKESEPMYGSLKVVGTPVKSNY</sequence>
<proteinExistence type="predicted"/>
<accession>A0A2N3IBW8</accession>
<organism evidence="1 2">
    <name type="scientific">Labilibaculum manganireducens</name>
    <dbReference type="NCBI Taxonomy" id="1940525"/>
    <lineage>
        <taxon>Bacteria</taxon>
        <taxon>Pseudomonadati</taxon>
        <taxon>Bacteroidota</taxon>
        <taxon>Bacteroidia</taxon>
        <taxon>Marinilabiliales</taxon>
        <taxon>Marinifilaceae</taxon>
        <taxon>Labilibaculum</taxon>
    </lineage>
</organism>
<keyword evidence="2" id="KW-1185">Reference proteome</keyword>
<evidence type="ECO:0008006" key="3">
    <source>
        <dbReference type="Google" id="ProtNLM"/>
    </source>
</evidence>